<dbReference type="PANTHER" id="PTHR33450:SF12">
    <property type="entry name" value="COTTON FIBER PROTEIN"/>
    <property type="match status" value="1"/>
</dbReference>
<evidence type="ECO:0000313" key="1">
    <source>
        <dbReference type="EMBL" id="KAJ8752350.1"/>
    </source>
</evidence>
<organism evidence="1 2">
    <name type="scientific">Erythroxylum novogranatense</name>
    <dbReference type="NCBI Taxonomy" id="1862640"/>
    <lineage>
        <taxon>Eukaryota</taxon>
        <taxon>Viridiplantae</taxon>
        <taxon>Streptophyta</taxon>
        <taxon>Embryophyta</taxon>
        <taxon>Tracheophyta</taxon>
        <taxon>Spermatophyta</taxon>
        <taxon>Magnoliopsida</taxon>
        <taxon>eudicotyledons</taxon>
        <taxon>Gunneridae</taxon>
        <taxon>Pentapetalae</taxon>
        <taxon>rosids</taxon>
        <taxon>fabids</taxon>
        <taxon>Malpighiales</taxon>
        <taxon>Erythroxylaceae</taxon>
        <taxon>Erythroxylum</taxon>
    </lineage>
</organism>
<dbReference type="Pfam" id="PF05553">
    <property type="entry name" value="DUF761"/>
    <property type="match status" value="1"/>
</dbReference>
<evidence type="ECO:0000313" key="2">
    <source>
        <dbReference type="Proteomes" id="UP001159364"/>
    </source>
</evidence>
<dbReference type="AlphaFoldDB" id="A0AAV8SJF0"/>
<name>A0AAV8SJF0_9ROSI</name>
<dbReference type="Proteomes" id="UP001159364">
    <property type="component" value="Linkage Group LG10"/>
</dbReference>
<comment type="caution">
    <text evidence="1">The sequence shown here is derived from an EMBL/GenBank/DDBJ whole genome shotgun (WGS) entry which is preliminary data.</text>
</comment>
<dbReference type="PANTHER" id="PTHR33450">
    <property type="entry name" value="EMB|CAB67623.1-RELATED"/>
    <property type="match status" value="1"/>
</dbReference>
<dbReference type="InterPro" id="IPR008480">
    <property type="entry name" value="DUF761_pln"/>
</dbReference>
<accession>A0AAV8SJF0</accession>
<gene>
    <name evidence="1" type="ORF">K2173_003986</name>
</gene>
<sequence length="218" mass="25553">MKKKATWFFKRVISMLTSMGRAKTLSLKSRTNALRTRLIIFSLLRDKKILMPTSISQKFHALLGHRHKNGEEEVEEEEEERDGVNQGKGALVLFNHNSNTMSFHNNPIDTLFLENSIEDHDKDNNLNEYDDDQEEEERYPDLTHTLFESADDMGLEDRGGSVIEMVKNSKEEAGEEFRLEDEIDQVADLFIRKFHRQMRLQKQLSLKRHDQEMLQRSA</sequence>
<keyword evidence="2" id="KW-1185">Reference proteome</keyword>
<proteinExistence type="predicted"/>
<protein>
    <submittedName>
        <fullName evidence="1">Uncharacterized protein</fullName>
    </submittedName>
</protein>
<reference evidence="1 2" key="1">
    <citation type="submission" date="2021-09" db="EMBL/GenBank/DDBJ databases">
        <title>Genomic insights and catalytic innovation underlie evolution of tropane alkaloids biosynthesis.</title>
        <authorList>
            <person name="Wang Y.-J."/>
            <person name="Tian T."/>
            <person name="Huang J.-P."/>
            <person name="Huang S.-X."/>
        </authorList>
    </citation>
    <scope>NUCLEOTIDE SEQUENCE [LARGE SCALE GENOMIC DNA]</scope>
    <source>
        <strain evidence="1">KIB-2018</strain>
        <tissue evidence="1">Leaf</tissue>
    </source>
</reference>
<dbReference type="EMBL" id="JAIWQS010000010">
    <property type="protein sequence ID" value="KAJ8752350.1"/>
    <property type="molecule type" value="Genomic_DNA"/>
</dbReference>